<dbReference type="SUPFAM" id="SSF53474">
    <property type="entry name" value="alpha/beta-Hydrolases"/>
    <property type="match status" value="1"/>
</dbReference>
<feature type="domain" description="AB hydrolase-1" evidence="2">
    <location>
        <begin position="80"/>
        <end position="324"/>
    </location>
</feature>
<evidence type="ECO:0000256" key="1">
    <source>
        <dbReference type="SAM" id="Phobius"/>
    </source>
</evidence>
<name>A0A1E3Q410_LIPST</name>
<feature type="transmembrane region" description="Helical" evidence="1">
    <location>
        <begin position="6"/>
        <end position="30"/>
    </location>
</feature>
<dbReference type="InterPro" id="IPR029058">
    <property type="entry name" value="AB_hydrolase_fold"/>
</dbReference>
<dbReference type="InterPro" id="IPR050471">
    <property type="entry name" value="AB_hydrolase"/>
</dbReference>
<dbReference type="InterPro" id="IPR000073">
    <property type="entry name" value="AB_hydrolase_1"/>
</dbReference>
<protein>
    <recommendedName>
        <fullName evidence="2">AB hydrolase-1 domain-containing protein</fullName>
    </recommendedName>
</protein>
<keyword evidence="1" id="KW-0812">Transmembrane</keyword>
<dbReference type="OrthoDB" id="294702at2759"/>
<dbReference type="PANTHER" id="PTHR43433:SF5">
    <property type="entry name" value="AB HYDROLASE-1 DOMAIN-CONTAINING PROTEIN"/>
    <property type="match status" value="1"/>
</dbReference>
<sequence>MGISTPVLRTIVAGILAAGAATYVASIAVTHRKHKKTPPRSNPPTVSYPDYALSEHTFLSPSTCRTISWAEYGSPVSKNIVIYEHGLPGSRILPVGPNIKGKDIRVLAMDRPGIGFTSLPIPGKTVMETAINDVYELLDHLEISEKVILCGFSAGGPHVLGIMFTHPEKIRATYCLGPATYLDEKINWDDLAPGSKSTNWWTQNFPSYTAFDMILRADKIVDCSNIIENMKNFSSEGDAIFLSENPVEAKGWQNVNYEAYRQGITGYLQSCMEIFGRVSTNPWPVVGDIVHQKGIEGQKVVIIHRESDHLTPPSGSRDLVRRLKAAGADAEFIFPEGPEGGHFQALNYGIDYILAHECK</sequence>
<gene>
    <name evidence="3" type="ORF">LIPSTDRAFT_72936</name>
</gene>
<keyword evidence="1" id="KW-1133">Transmembrane helix</keyword>
<organism evidence="3 4">
    <name type="scientific">Lipomyces starkeyi NRRL Y-11557</name>
    <dbReference type="NCBI Taxonomy" id="675824"/>
    <lineage>
        <taxon>Eukaryota</taxon>
        <taxon>Fungi</taxon>
        <taxon>Dikarya</taxon>
        <taxon>Ascomycota</taxon>
        <taxon>Saccharomycotina</taxon>
        <taxon>Lipomycetes</taxon>
        <taxon>Lipomycetales</taxon>
        <taxon>Lipomycetaceae</taxon>
        <taxon>Lipomyces</taxon>
    </lineage>
</organism>
<keyword evidence="4" id="KW-1185">Reference proteome</keyword>
<dbReference type="EMBL" id="KV454296">
    <property type="protein sequence ID" value="ODQ72224.1"/>
    <property type="molecule type" value="Genomic_DNA"/>
</dbReference>
<accession>A0A1E3Q410</accession>
<dbReference type="Proteomes" id="UP000094385">
    <property type="component" value="Unassembled WGS sequence"/>
</dbReference>
<dbReference type="Pfam" id="PF00561">
    <property type="entry name" value="Abhydrolase_1"/>
    <property type="match status" value="1"/>
</dbReference>
<evidence type="ECO:0000313" key="3">
    <source>
        <dbReference type="EMBL" id="ODQ72224.1"/>
    </source>
</evidence>
<dbReference type="Gene3D" id="3.40.50.1820">
    <property type="entry name" value="alpha/beta hydrolase"/>
    <property type="match status" value="1"/>
</dbReference>
<proteinExistence type="predicted"/>
<dbReference type="PANTHER" id="PTHR43433">
    <property type="entry name" value="HYDROLASE, ALPHA/BETA FOLD FAMILY PROTEIN"/>
    <property type="match status" value="1"/>
</dbReference>
<dbReference type="AlphaFoldDB" id="A0A1E3Q410"/>
<reference evidence="3 4" key="1">
    <citation type="journal article" date="2016" name="Proc. Natl. Acad. Sci. U.S.A.">
        <title>Comparative genomics of biotechnologically important yeasts.</title>
        <authorList>
            <person name="Riley R."/>
            <person name="Haridas S."/>
            <person name="Wolfe K.H."/>
            <person name="Lopes M.R."/>
            <person name="Hittinger C.T."/>
            <person name="Goeker M."/>
            <person name="Salamov A.A."/>
            <person name="Wisecaver J.H."/>
            <person name="Long T.M."/>
            <person name="Calvey C.H."/>
            <person name="Aerts A.L."/>
            <person name="Barry K.W."/>
            <person name="Choi C."/>
            <person name="Clum A."/>
            <person name="Coughlan A.Y."/>
            <person name="Deshpande S."/>
            <person name="Douglass A.P."/>
            <person name="Hanson S.J."/>
            <person name="Klenk H.-P."/>
            <person name="LaButti K.M."/>
            <person name="Lapidus A."/>
            <person name="Lindquist E.A."/>
            <person name="Lipzen A.M."/>
            <person name="Meier-Kolthoff J.P."/>
            <person name="Ohm R.A."/>
            <person name="Otillar R.P."/>
            <person name="Pangilinan J.L."/>
            <person name="Peng Y."/>
            <person name="Rokas A."/>
            <person name="Rosa C.A."/>
            <person name="Scheuner C."/>
            <person name="Sibirny A.A."/>
            <person name="Slot J.C."/>
            <person name="Stielow J.B."/>
            <person name="Sun H."/>
            <person name="Kurtzman C.P."/>
            <person name="Blackwell M."/>
            <person name="Grigoriev I.V."/>
            <person name="Jeffries T.W."/>
        </authorList>
    </citation>
    <scope>NUCLEOTIDE SEQUENCE [LARGE SCALE GENOMIC DNA]</scope>
    <source>
        <strain evidence="3 4">NRRL Y-11557</strain>
    </source>
</reference>
<evidence type="ECO:0000259" key="2">
    <source>
        <dbReference type="Pfam" id="PF00561"/>
    </source>
</evidence>
<evidence type="ECO:0000313" key="4">
    <source>
        <dbReference type="Proteomes" id="UP000094385"/>
    </source>
</evidence>
<keyword evidence="1" id="KW-0472">Membrane</keyword>